<dbReference type="InterPro" id="IPR004244">
    <property type="entry name" value="Transposase_22"/>
</dbReference>
<dbReference type="InterPro" id="IPR019786">
    <property type="entry name" value="Zinc_finger_PHD-type_CS"/>
</dbReference>
<evidence type="ECO:0000256" key="2">
    <source>
        <dbReference type="ARBA" id="ARBA00022771"/>
    </source>
</evidence>
<dbReference type="InterPro" id="IPR013083">
    <property type="entry name" value="Znf_RING/FYVE/PHD"/>
</dbReference>
<dbReference type="Pfam" id="PF25298">
    <property type="entry name" value="Baculo_FP_2nd"/>
    <property type="match status" value="1"/>
</dbReference>
<protein>
    <recommendedName>
        <fullName evidence="6">PHD-type domain-containing protein</fullName>
    </recommendedName>
</protein>
<keyword evidence="5" id="KW-0175">Coiled coil</keyword>
<keyword evidence="3" id="KW-0862">Zinc</keyword>
<evidence type="ECO:0000256" key="4">
    <source>
        <dbReference type="PROSITE-ProRule" id="PRU00146"/>
    </source>
</evidence>
<dbReference type="PROSITE" id="PS50016">
    <property type="entry name" value="ZF_PHD_2"/>
    <property type="match status" value="1"/>
</dbReference>
<dbReference type="SMART" id="SM00249">
    <property type="entry name" value="PHD"/>
    <property type="match status" value="1"/>
</dbReference>
<dbReference type="GO" id="GO:0008270">
    <property type="term" value="F:zinc ion binding"/>
    <property type="evidence" value="ECO:0007669"/>
    <property type="project" value="UniProtKB-KW"/>
</dbReference>
<keyword evidence="1" id="KW-0479">Metal-binding</keyword>
<proteinExistence type="predicted"/>
<dbReference type="PANTHER" id="PTHR11505">
    <property type="entry name" value="L1 TRANSPOSABLE ELEMENT-RELATED"/>
    <property type="match status" value="1"/>
</dbReference>
<feature type="domain" description="PHD-type" evidence="6">
    <location>
        <begin position="3"/>
        <end position="60"/>
    </location>
</feature>
<evidence type="ECO:0000313" key="7">
    <source>
        <dbReference type="EMBL" id="KAK4882188.1"/>
    </source>
</evidence>
<keyword evidence="8" id="KW-1185">Reference proteome</keyword>
<dbReference type="InterPro" id="IPR019787">
    <property type="entry name" value="Znf_PHD-finger"/>
</dbReference>
<dbReference type="InterPro" id="IPR057251">
    <property type="entry name" value="FP_C"/>
</dbReference>
<comment type="caution">
    <text evidence="7">The sequence shown here is derived from an EMBL/GenBank/DDBJ whole genome shotgun (WGS) entry which is preliminary data.</text>
</comment>
<accession>A0AAN7PCT1</accession>
<feature type="coiled-coil region" evidence="5">
    <location>
        <begin position="114"/>
        <end position="158"/>
    </location>
</feature>
<gene>
    <name evidence="7" type="ORF">RN001_005507</name>
</gene>
<dbReference type="PROSITE" id="PS01359">
    <property type="entry name" value="ZF_PHD_1"/>
    <property type="match status" value="1"/>
</dbReference>
<dbReference type="InterPro" id="IPR001965">
    <property type="entry name" value="Znf_PHD"/>
</dbReference>
<dbReference type="Gene3D" id="3.30.40.10">
    <property type="entry name" value="Zinc/RING finger domain, C3HC4 (zinc finger)"/>
    <property type="match status" value="1"/>
</dbReference>
<evidence type="ECO:0000313" key="8">
    <source>
        <dbReference type="Proteomes" id="UP001353858"/>
    </source>
</evidence>
<sequence length="314" mass="36337">MPQLNCKLCSVKCGRYDDFLECRKCSYCYHTKCINMGATEFENIKKQPDMSWSCVNCIEDSLLSGNKTSSNTSTISPTLFDVMLQLQKILEVQNDLIVSVNSCHEQINECNNFLKCQEQRINECLIKIQDLETKNATLEKENIQLKQTLNDTEQYTRRNSLEIVGVPETRNENIISVVQAVGVALGFNLQRNMIDACHRVGVLSSLYNSRPIILKFVSRLDKEDFLNKRKIKRNLKVRDLNEDIAKLSKNPDNGIYINKLLTQHNCILFAKAKDYKKQHNIKYLWCKNGKIFMRKEDASKVYEIKTVNSFMDVH</sequence>
<dbReference type="Proteomes" id="UP001353858">
    <property type="component" value="Unassembled WGS sequence"/>
</dbReference>
<organism evidence="7 8">
    <name type="scientific">Aquatica leii</name>
    <dbReference type="NCBI Taxonomy" id="1421715"/>
    <lineage>
        <taxon>Eukaryota</taxon>
        <taxon>Metazoa</taxon>
        <taxon>Ecdysozoa</taxon>
        <taxon>Arthropoda</taxon>
        <taxon>Hexapoda</taxon>
        <taxon>Insecta</taxon>
        <taxon>Pterygota</taxon>
        <taxon>Neoptera</taxon>
        <taxon>Endopterygota</taxon>
        <taxon>Coleoptera</taxon>
        <taxon>Polyphaga</taxon>
        <taxon>Elateriformia</taxon>
        <taxon>Elateroidea</taxon>
        <taxon>Lampyridae</taxon>
        <taxon>Luciolinae</taxon>
        <taxon>Aquatica</taxon>
    </lineage>
</organism>
<reference evidence="8" key="1">
    <citation type="submission" date="2023-01" db="EMBL/GenBank/DDBJ databases">
        <title>Key to firefly adult light organ development and bioluminescence: homeobox transcription factors regulate luciferase expression and transportation to peroxisome.</title>
        <authorList>
            <person name="Fu X."/>
        </authorList>
    </citation>
    <scope>NUCLEOTIDE SEQUENCE [LARGE SCALE GENOMIC DNA]</scope>
</reference>
<dbReference type="AlphaFoldDB" id="A0AAN7PCT1"/>
<dbReference type="InterPro" id="IPR011011">
    <property type="entry name" value="Znf_FYVE_PHD"/>
</dbReference>
<keyword evidence="2 4" id="KW-0863">Zinc-finger</keyword>
<evidence type="ECO:0000256" key="5">
    <source>
        <dbReference type="SAM" id="Coils"/>
    </source>
</evidence>
<name>A0AAN7PCT1_9COLE</name>
<dbReference type="Gene3D" id="3.30.70.1820">
    <property type="entry name" value="L1 transposable element, RRM domain"/>
    <property type="match status" value="1"/>
</dbReference>
<evidence type="ECO:0000256" key="1">
    <source>
        <dbReference type="ARBA" id="ARBA00022723"/>
    </source>
</evidence>
<dbReference type="SUPFAM" id="SSF57903">
    <property type="entry name" value="FYVE/PHD zinc finger"/>
    <property type="match status" value="1"/>
</dbReference>
<dbReference type="EMBL" id="JARPUR010000002">
    <property type="protein sequence ID" value="KAK4882188.1"/>
    <property type="molecule type" value="Genomic_DNA"/>
</dbReference>
<evidence type="ECO:0000259" key="6">
    <source>
        <dbReference type="PROSITE" id="PS50016"/>
    </source>
</evidence>
<evidence type="ECO:0000256" key="3">
    <source>
        <dbReference type="ARBA" id="ARBA00022833"/>
    </source>
</evidence>